<evidence type="ECO:0000256" key="1">
    <source>
        <dbReference type="SAM" id="MobiDB-lite"/>
    </source>
</evidence>
<evidence type="ECO:0000259" key="2">
    <source>
        <dbReference type="Pfam" id="PF01370"/>
    </source>
</evidence>
<gene>
    <name evidence="3" type="ORF">AB0A88_08445</name>
</gene>
<keyword evidence="4" id="KW-1185">Reference proteome</keyword>
<dbReference type="InterPro" id="IPR050177">
    <property type="entry name" value="Lipid_A_modif_metabolic_enz"/>
</dbReference>
<dbReference type="InterPro" id="IPR036291">
    <property type="entry name" value="NAD(P)-bd_dom_sf"/>
</dbReference>
<dbReference type="InterPro" id="IPR001509">
    <property type="entry name" value="Epimerase_deHydtase"/>
</dbReference>
<feature type="domain" description="NAD-dependent epimerase/dehydratase" evidence="2">
    <location>
        <begin position="5"/>
        <end position="247"/>
    </location>
</feature>
<organism evidence="3 4">
    <name type="scientific">Streptomyces narbonensis</name>
    <dbReference type="NCBI Taxonomy" id="67333"/>
    <lineage>
        <taxon>Bacteria</taxon>
        <taxon>Bacillati</taxon>
        <taxon>Actinomycetota</taxon>
        <taxon>Actinomycetes</taxon>
        <taxon>Kitasatosporales</taxon>
        <taxon>Streptomycetaceae</taxon>
        <taxon>Streptomyces</taxon>
    </lineage>
</organism>
<dbReference type="SUPFAM" id="SSF51735">
    <property type="entry name" value="NAD(P)-binding Rossmann-fold domains"/>
    <property type="match status" value="1"/>
</dbReference>
<proteinExistence type="predicted"/>
<dbReference type="RefSeq" id="WP_358474159.1">
    <property type="nucleotide sequence ID" value="NZ_JBEZAE010000004.1"/>
</dbReference>
<accession>A0ABV3C783</accession>
<dbReference type="PANTHER" id="PTHR43245">
    <property type="entry name" value="BIFUNCTIONAL POLYMYXIN RESISTANCE PROTEIN ARNA"/>
    <property type="match status" value="1"/>
</dbReference>
<reference evidence="3 4" key="1">
    <citation type="submission" date="2024-06" db="EMBL/GenBank/DDBJ databases">
        <title>The Natural Products Discovery Center: Release of the First 8490 Sequenced Strains for Exploring Actinobacteria Biosynthetic Diversity.</title>
        <authorList>
            <person name="Kalkreuter E."/>
            <person name="Kautsar S.A."/>
            <person name="Yang D."/>
            <person name="Bader C.D."/>
            <person name="Teijaro C.N."/>
            <person name="Fluegel L."/>
            <person name="Davis C.M."/>
            <person name="Simpson J.R."/>
            <person name="Lauterbach L."/>
            <person name="Steele A.D."/>
            <person name="Gui C."/>
            <person name="Meng S."/>
            <person name="Li G."/>
            <person name="Viehrig K."/>
            <person name="Ye F."/>
            <person name="Su P."/>
            <person name="Kiefer A.F."/>
            <person name="Nichols A."/>
            <person name="Cepeda A.J."/>
            <person name="Yan W."/>
            <person name="Fan B."/>
            <person name="Jiang Y."/>
            <person name="Adhikari A."/>
            <person name="Zheng C.-J."/>
            <person name="Schuster L."/>
            <person name="Cowan T.M."/>
            <person name="Smanski M.J."/>
            <person name="Chevrette M.G."/>
            <person name="De Carvalho L.P.S."/>
            <person name="Shen B."/>
        </authorList>
    </citation>
    <scope>NUCLEOTIDE SEQUENCE [LARGE SCALE GENOMIC DNA]</scope>
    <source>
        <strain evidence="3 4">NPDC045974</strain>
    </source>
</reference>
<feature type="region of interest" description="Disordered" evidence="1">
    <location>
        <begin position="59"/>
        <end position="85"/>
    </location>
</feature>
<protein>
    <submittedName>
        <fullName evidence="3">NAD-dependent epimerase/dehydratase family protein</fullName>
    </submittedName>
</protein>
<dbReference type="EMBL" id="JBEZAE010000004">
    <property type="protein sequence ID" value="MEU7070160.1"/>
    <property type="molecule type" value="Genomic_DNA"/>
</dbReference>
<sequence>MGPRVLITGATGFVGSRVAALAAASPRAGHLKLLTRGPLPPARTPASVTASTPASVTASMTASAAQRMPASATAPGAERASASATAPTVETVVGDLRDADSLRRACEGVDVLIHCASAIGADEESARSVNDEGARALVDAAVRAGVTRIVALSTASVHGRGPFRAAAPGTLPLAPGSVTSRTRAAGERYVLDAGGSVLRPHLVYGAGDRQVVPGLVRLLDALPGPLDAGASLHSLMDVESLAGALLGAALSPRTEADAYYVNHPEPVPVAELLAPCEELLAGLPGREGRSRAATVDLTEAHELLAGHPFGRHHLAMLATDHWFADDRPWGELGCDPGPGFTAGFAAHARWYRNLLEPS</sequence>
<evidence type="ECO:0000313" key="3">
    <source>
        <dbReference type="EMBL" id="MEU7070160.1"/>
    </source>
</evidence>
<dbReference type="Proteomes" id="UP001551329">
    <property type="component" value="Unassembled WGS sequence"/>
</dbReference>
<comment type="caution">
    <text evidence="3">The sequence shown here is derived from an EMBL/GenBank/DDBJ whole genome shotgun (WGS) entry which is preliminary data.</text>
</comment>
<name>A0ABV3C783_9ACTN</name>
<dbReference type="Gene3D" id="3.40.50.720">
    <property type="entry name" value="NAD(P)-binding Rossmann-like Domain"/>
    <property type="match status" value="1"/>
</dbReference>
<evidence type="ECO:0000313" key="4">
    <source>
        <dbReference type="Proteomes" id="UP001551329"/>
    </source>
</evidence>
<dbReference type="Pfam" id="PF01370">
    <property type="entry name" value="Epimerase"/>
    <property type="match status" value="1"/>
</dbReference>